<evidence type="ECO:0000256" key="1">
    <source>
        <dbReference type="ARBA" id="ARBA00023016"/>
    </source>
</evidence>
<dbReference type="PANTHER" id="PTHR45640">
    <property type="entry name" value="HEAT SHOCK PROTEIN HSP-12.2-RELATED"/>
    <property type="match status" value="1"/>
</dbReference>
<reference evidence="6" key="1">
    <citation type="submission" date="2022-01" db="EMBL/GenBank/DDBJ databases">
        <authorList>
            <person name="King R."/>
        </authorList>
    </citation>
    <scope>NUCLEOTIDE SEQUENCE</scope>
</reference>
<dbReference type="PANTHER" id="PTHR45640:SF13">
    <property type="entry name" value="HEAT SHOCK PROTEIN 22-RELATED"/>
    <property type="match status" value="1"/>
</dbReference>
<dbReference type="Proteomes" id="UP001153709">
    <property type="component" value="Chromosome 4"/>
</dbReference>
<dbReference type="PROSITE" id="PS01031">
    <property type="entry name" value="SHSP"/>
    <property type="match status" value="1"/>
</dbReference>
<dbReference type="InterPro" id="IPR002068">
    <property type="entry name" value="A-crystallin/Hsp20_dom"/>
</dbReference>
<dbReference type="GO" id="GO:0005737">
    <property type="term" value="C:cytoplasm"/>
    <property type="evidence" value="ECO:0007669"/>
    <property type="project" value="TreeGrafter"/>
</dbReference>
<keyword evidence="1" id="KW-0346">Stress response</keyword>
<evidence type="ECO:0000313" key="6">
    <source>
        <dbReference type="EMBL" id="CAG9833598.1"/>
    </source>
</evidence>
<dbReference type="Gene3D" id="2.60.40.790">
    <property type="match status" value="1"/>
</dbReference>
<dbReference type="EMBL" id="OU898279">
    <property type="protein sequence ID" value="CAG9833598.1"/>
    <property type="molecule type" value="Genomic_DNA"/>
</dbReference>
<dbReference type="InterPro" id="IPR001436">
    <property type="entry name" value="Alpha-crystallin/sHSP_animal"/>
</dbReference>
<dbReference type="GO" id="GO:0005634">
    <property type="term" value="C:nucleus"/>
    <property type="evidence" value="ECO:0007669"/>
    <property type="project" value="TreeGrafter"/>
</dbReference>
<dbReference type="GO" id="GO:0051082">
    <property type="term" value="F:unfolded protein binding"/>
    <property type="evidence" value="ECO:0007669"/>
    <property type="project" value="TreeGrafter"/>
</dbReference>
<feature type="region of interest" description="Disordered" evidence="4">
    <location>
        <begin position="122"/>
        <end position="144"/>
    </location>
</feature>
<feature type="domain" description="SHSP" evidence="5">
    <location>
        <begin position="13"/>
        <end position="123"/>
    </location>
</feature>
<dbReference type="SUPFAM" id="SSF49764">
    <property type="entry name" value="HSP20-like chaperones"/>
    <property type="match status" value="1"/>
</dbReference>
<dbReference type="CDD" id="cd06526">
    <property type="entry name" value="metazoan_ACD"/>
    <property type="match status" value="1"/>
</dbReference>
<name>A0A9N9XC95_DIABA</name>
<evidence type="ECO:0000259" key="5">
    <source>
        <dbReference type="PROSITE" id="PS01031"/>
    </source>
</evidence>
<accession>A0A9N9XC95</accession>
<dbReference type="GO" id="GO:0009408">
    <property type="term" value="P:response to heat"/>
    <property type="evidence" value="ECO:0007669"/>
    <property type="project" value="TreeGrafter"/>
</dbReference>
<dbReference type="PRINTS" id="PR00299">
    <property type="entry name" value="ACRYSTALLIN"/>
</dbReference>
<keyword evidence="7" id="KW-1185">Reference proteome</keyword>
<gene>
    <name evidence="6" type="ORF">DIABBA_LOCUS6986</name>
</gene>
<dbReference type="GO" id="GO:0042026">
    <property type="term" value="P:protein refolding"/>
    <property type="evidence" value="ECO:0007669"/>
    <property type="project" value="TreeGrafter"/>
</dbReference>
<comment type="similarity">
    <text evidence="2 3">Belongs to the small heat shock protein (HSP20) family.</text>
</comment>
<proteinExistence type="inferred from homology"/>
<sequence>MILPPRNLMSFPETFGNFCTSLTDDVVYDKNKFQVNVDVQHFKPEEIQVKFANNTVTVEAEHEEKQDEHGQIYRHFVRKYTIPESYDIKQLQSQLSSDGVLTLSAPKSGDKLEHRTIPIIQTNKPVKQLEQKKEEKKPLKKSKM</sequence>
<dbReference type="InterPro" id="IPR008978">
    <property type="entry name" value="HSP20-like_chaperone"/>
</dbReference>
<evidence type="ECO:0000256" key="2">
    <source>
        <dbReference type="PROSITE-ProRule" id="PRU00285"/>
    </source>
</evidence>
<feature type="compositionally biased region" description="Basic and acidic residues" evidence="4">
    <location>
        <begin position="127"/>
        <end position="137"/>
    </location>
</feature>
<organism evidence="6 7">
    <name type="scientific">Diabrotica balteata</name>
    <name type="common">Banded cucumber beetle</name>
    <dbReference type="NCBI Taxonomy" id="107213"/>
    <lineage>
        <taxon>Eukaryota</taxon>
        <taxon>Metazoa</taxon>
        <taxon>Ecdysozoa</taxon>
        <taxon>Arthropoda</taxon>
        <taxon>Hexapoda</taxon>
        <taxon>Insecta</taxon>
        <taxon>Pterygota</taxon>
        <taxon>Neoptera</taxon>
        <taxon>Endopterygota</taxon>
        <taxon>Coleoptera</taxon>
        <taxon>Polyphaga</taxon>
        <taxon>Cucujiformia</taxon>
        <taxon>Chrysomeloidea</taxon>
        <taxon>Chrysomelidae</taxon>
        <taxon>Galerucinae</taxon>
        <taxon>Diabroticina</taxon>
        <taxon>Diabroticites</taxon>
        <taxon>Diabrotica</taxon>
    </lineage>
</organism>
<evidence type="ECO:0000313" key="7">
    <source>
        <dbReference type="Proteomes" id="UP001153709"/>
    </source>
</evidence>
<evidence type="ECO:0000256" key="4">
    <source>
        <dbReference type="SAM" id="MobiDB-lite"/>
    </source>
</evidence>
<evidence type="ECO:0000256" key="3">
    <source>
        <dbReference type="RuleBase" id="RU003616"/>
    </source>
</evidence>
<dbReference type="Pfam" id="PF00011">
    <property type="entry name" value="HSP20"/>
    <property type="match status" value="1"/>
</dbReference>
<protein>
    <recommendedName>
        <fullName evidence="5">SHSP domain-containing protein</fullName>
    </recommendedName>
</protein>
<dbReference type="OrthoDB" id="1431247at2759"/>
<dbReference type="AlphaFoldDB" id="A0A9N9XC95"/>